<evidence type="ECO:0000313" key="1">
    <source>
        <dbReference type="EMBL" id="ADV26886.1"/>
    </source>
</evidence>
<evidence type="ECO:0000313" key="2">
    <source>
        <dbReference type="Proteomes" id="UP000008632"/>
    </source>
</evidence>
<dbReference type="GO" id="GO:0034194">
    <property type="term" value="P:D-galactonate catabolic process"/>
    <property type="evidence" value="ECO:0007669"/>
    <property type="project" value="InterPro"/>
</dbReference>
<gene>
    <name evidence="1" type="ordered locus">Psesu_1036</name>
</gene>
<dbReference type="RefSeq" id="WP_013534716.1">
    <property type="nucleotide sequence ID" value="NC_014924.1"/>
</dbReference>
<dbReference type="InterPro" id="IPR042258">
    <property type="entry name" value="DGOK_N"/>
</dbReference>
<name>E6WRT7_PSEUU</name>
<proteinExistence type="predicted"/>
<keyword evidence="1" id="KW-0418">Kinase</keyword>
<dbReference type="AlphaFoldDB" id="E6WRT7"/>
<dbReference type="Gene3D" id="3.30.420.300">
    <property type="entry name" value="2-keto-3-deoxy-galactonokinase, substrate binding domain"/>
    <property type="match status" value="1"/>
</dbReference>
<keyword evidence="1" id="KW-0808">Transferase</keyword>
<dbReference type="InterPro" id="IPR042257">
    <property type="entry name" value="DGOK_C"/>
</dbReference>
<protein>
    <submittedName>
        <fullName evidence="1">2-dehydro-3-deoxygalactonokinase</fullName>
        <ecNumber evidence="1">2.7.1.58</ecNumber>
    </submittedName>
</protein>
<dbReference type="HOGENOM" id="CLU_058005_2_0_6"/>
<dbReference type="eggNOG" id="COG3734">
    <property type="taxonomic scope" value="Bacteria"/>
</dbReference>
<reference evidence="1 2" key="1">
    <citation type="submission" date="2011-01" db="EMBL/GenBank/DDBJ databases">
        <title>Complete sequence of Pseudoxanthomonas suwonensis 11-1.</title>
        <authorList>
            <consortium name="US DOE Joint Genome Institute"/>
            <person name="Lucas S."/>
            <person name="Copeland A."/>
            <person name="Lapidus A."/>
            <person name="Cheng J.-F."/>
            <person name="Goodwin L."/>
            <person name="Pitluck S."/>
            <person name="Teshima H."/>
            <person name="Detter J.C."/>
            <person name="Han C."/>
            <person name="Tapia R."/>
            <person name="Land M."/>
            <person name="Hauser L."/>
            <person name="Kyrpides N."/>
            <person name="Ivanova N."/>
            <person name="Ovchinnikova G."/>
            <person name="Siebers A.K."/>
            <person name="Allgaier M."/>
            <person name="Thelen M.P."/>
            <person name="Hugenholtz P."/>
            <person name="Gladden J."/>
            <person name="Woyke T."/>
        </authorList>
    </citation>
    <scope>NUCLEOTIDE SEQUENCE [LARGE SCALE GENOMIC DNA]</scope>
    <source>
        <strain evidence="2">11-1</strain>
    </source>
</reference>
<keyword evidence="2" id="KW-1185">Reference proteome</keyword>
<dbReference type="EC" id="2.7.1.58" evidence="1"/>
<dbReference type="Pfam" id="PF05035">
    <property type="entry name" value="DGOK"/>
    <property type="match status" value="1"/>
</dbReference>
<sequence>MIAIDWGGSNLRAYRLDEAGRVLERRRGDIGALACSGRHGETLAGVIAGWKDPLVVLSGMIGARGGWVEAPYVPCPASTDVLAAGMVDMAGQAGAVPALAGRSLWCVPGMADHRGQSADVMRGEETQVTGLLEQLGPGSHTVCLPGTHSKWVQVEGGAITRITTALTGELYGLLRRHSILARSMPETEPAILDARAFDAGLAAARAGGGLLHDLFGVRTAALFDRFPAEALPSYLSGLLLGHELPPALASAGDGPVHLLGNDALLDRYARALAAHGRTVLRHREELAAAGMYRLARARFG</sequence>
<organism evidence="1 2">
    <name type="scientific">Pseudoxanthomonas suwonensis (strain 11-1)</name>
    <dbReference type="NCBI Taxonomy" id="743721"/>
    <lineage>
        <taxon>Bacteria</taxon>
        <taxon>Pseudomonadati</taxon>
        <taxon>Pseudomonadota</taxon>
        <taxon>Gammaproteobacteria</taxon>
        <taxon>Lysobacterales</taxon>
        <taxon>Lysobacteraceae</taxon>
        <taxon>Pseudoxanthomonas</taxon>
    </lineage>
</organism>
<dbReference type="GO" id="GO:0008671">
    <property type="term" value="F:2-dehydro-3-deoxygalactonokinase activity"/>
    <property type="evidence" value="ECO:0007669"/>
    <property type="project" value="UniProtKB-EC"/>
</dbReference>
<dbReference type="CDD" id="cd24012">
    <property type="entry name" value="ASKHA_NBD_KDGal-kinase"/>
    <property type="match status" value="1"/>
</dbReference>
<dbReference type="Gene3D" id="3.30.420.310">
    <property type="entry name" value="2-keto-3-deoxy-galactonokinase, C-terminal domain"/>
    <property type="match status" value="1"/>
</dbReference>
<dbReference type="Proteomes" id="UP000008632">
    <property type="component" value="Chromosome"/>
</dbReference>
<dbReference type="KEGG" id="psu:Psesu_1036"/>
<accession>E6WRT7</accession>
<dbReference type="STRING" id="743721.Psesu_1036"/>
<dbReference type="InterPro" id="IPR007729">
    <property type="entry name" value="DGOK"/>
</dbReference>
<dbReference type="EMBL" id="CP002446">
    <property type="protein sequence ID" value="ADV26886.1"/>
    <property type="molecule type" value="Genomic_DNA"/>
</dbReference>
<dbReference type="OrthoDB" id="256574at2"/>